<dbReference type="PANTHER" id="PTHR21099:SF2">
    <property type="entry name" value="SI:CH211-113E8.11"/>
    <property type="match status" value="1"/>
</dbReference>
<dbReference type="GO" id="GO:0005634">
    <property type="term" value="C:nucleus"/>
    <property type="evidence" value="ECO:0007669"/>
    <property type="project" value="TreeGrafter"/>
</dbReference>
<evidence type="ECO:0000313" key="8">
    <source>
        <dbReference type="Proteomes" id="UP000696280"/>
    </source>
</evidence>
<keyword evidence="2 4" id="KW-0863">Zinc-finger</keyword>
<dbReference type="Gene3D" id="4.10.1000.10">
    <property type="entry name" value="Zinc finger, CCCH-type"/>
    <property type="match status" value="1"/>
</dbReference>
<feature type="domain" description="C3H1-type" evidence="6">
    <location>
        <begin position="1"/>
        <end position="27"/>
    </location>
</feature>
<evidence type="ECO:0000256" key="1">
    <source>
        <dbReference type="ARBA" id="ARBA00022723"/>
    </source>
</evidence>
<dbReference type="SMART" id="SM00356">
    <property type="entry name" value="ZnF_C3H1"/>
    <property type="match status" value="1"/>
</dbReference>
<evidence type="ECO:0000259" key="6">
    <source>
        <dbReference type="PROSITE" id="PS50103"/>
    </source>
</evidence>
<feature type="region of interest" description="Disordered" evidence="5">
    <location>
        <begin position="178"/>
        <end position="496"/>
    </location>
</feature>
<keyword evidence="8" id="KW-1185">Reference proteome</keyword>
<feature type="compositionally biased region" description="Pro residues" evidence="5">
    <location>
        <begin position="433"/>
        <end position="442"/>
    </location>
</feature>
<dbReference type="EMBL" id="CAJVRL010000058">
    <property type="protein sequence ID" value="CAG8954947.1"/>
    <property type="molecule type" value="Genomic_DNA"/>
</dbReference>
<evidence type="ECO:0000256" key="3">
    <source>
        <dbReference type="ARBA" id="ARBA00022833"/>
    </source>
</evidence>
<feature type="compositionally biased region" description="Polar residues" evidence="5">
    <location>
        <begin position="307"/>
        <end position="340"/>
    </location>
</feature>
<comment type="caution">
    <text evidence="7">The sequence shown here is derived from an EMBL/GenBank/DDBJ whole genome shotgun (WGS) entry which is preliminary data.</text>
</comment>
<dbReference type="Pfam" id="PF18044">
    <property type="entry name" value="zf-CCCH_4"/>
    <property type="match status" value="1"/>
</dbReference>
<evidence type="ECO:0000256" key="5">
    <source>
        <dbReference type="SAM" id="MobiDB-lite"/>
    </source>
</evidence>
<feature type="compositionally biased region" description="Polar residues" evidence="5">
    <location>
        <begin position="463"/>
        <end position="477"/>
    </location>
</feature>
<evidence type="ECO:0000256" key="4">
    <source>
        <dbReference type="PROSITE-ProRule" id="PRU00723"/>
    </source>
</evidence>
<keyword evidence="1 4" id="KW-0479">Metal-binding</keyword>
<dbReference type="InterPro" id="IPR041367">
    <property type="entry name" value="Znf-CCCH_4"/>
</dbReference>
<dbReference type="OrthoDB" id="20729at2759"/>
<dbReference type="InterPro" id="IPR000571">
    <property type="entry name" value="Znf_CCCH"/>
</dbReference>
<feature type="compositionally biased region" description="Polar residues" evidence="5">
    <location>
        <begin position="238"/>
        <end position="273"/>
    </location>
</feature>
<evidence type="ECO:0000313" key="7">
    <source>
        <dbReference type="EMBL" id="CAG8954947.1"/>
    </source>
</evidence>
<dbReference type="InterPro" id="IPR036855">
    <property type="entry name" value="Znf_CCCH_sf"/>
</dbReference>
<dbReference type="PROSITE" id="PS50103">
    <property type="entry name" value="ZF_C3H1"/>
    <property type="match status" value="1"/>
</dbReference>
<dbReference type="AlphaFoldDB" id="A0A9N9KZR2"/>
<proteinExistence type="predicted"/>
<dbReference type="GO" id="GO:0008270">
    <property type="term" value="F:zinc ion binding"/>
    <property type="evidence" value="ECO:0007669"/>
    <property type="project" value="UniProtKB-KW"/>
</dbReference>
<feature type="compositionally biased region" description="Polar residues" evidence="5">
    <location>
        <begin position="185"/>
        <end position="202"/>
    </location>
</feature>
<dbReference type="PANTHER" id="PTHR21099">
    <property type="entry name" value="RAD201"/>
    <property type="match status" value="1"/>
</dbReference>
<dbReference type="CDD" id="cd23954">
    <property type="entry name" value="AMO1_CTD"/>
    <property type="match status" value="1"/>
</dbReference>
<feature type="compositionally biased region" description="Polar residues" evidence="5">
    <location>
        <begin position="46"/>
        <end position="67"/>
    </location>
</feature>
<feature type="zinc finger region" description="C3H1-type" evidence="4">
    <location>
        <begin position="1"/>
        <end position="27"/>
    </location>
</feature>
<dbReference type="Proteomes" id="UP000696280">
    <property type="component" value="Unassembled WGS sequence"/>
</dbReference>
<keyword evidence="3 4" id="KW-0862">Zinc</keyword>
<accession>A0A9N9KZR2</accession>
<protein>
    <recommendedName>
        <fullName evidence="6">C3H1-type domain-containing protein</fullName>
    </recommendedName>
</protein>
<reference evidence="7" key="1">
    <citation type="submission" date="2021-07" db="EMBL/GenBank/DDBJ databases">
        <authorList>
            <person name="Durling M."/>
        </authorList>
    </citation>
    <scope>NUCLEOTIDE SEQUENCE</scope>
</reference>
<gene>
    <name evidence="7" type="ORF">HYFRA_00008636</name>
</gene>
<dbReference type="SUPFAM" id="SSF90229">
    <property type="entry name" value="CCCH zinc finger"/>
    <property type="match status" value="1"/>
</dbReference>
<sequence>MPQVLCKFWQQGHCRFGDRCTFLHESGGGGPSNNNRFAPQPDNRRNGYQGQNQGFHNTQNRQASQPSFGGRNELPYSLDKDQIITDLASERPQWILSAYGPGKWAPAQLFGGEAREKSFEEMRLAHYIATAAGIQPQAIQEAELLYQASQQQIQTILNDVDGAINYIIQAEKDHPNRLDIVKQGPTGTSQANPLNLASQTTGGAFGAPSQPAFGAPSGAFGQPSNLGQKPNPFGQPSALGQTPSPFGQPSSLGQNPNPFGQPSTLGQTASPFGQPSALGQKPTPFGAPSSAFGAPSQLGTQGGAFGQPSSLGQKPNPFGQPSSTPSPFGQPSAPSNTFGAPSTAPGAFGQPSLPAANNAFGQPAANPLAQPSPSPFGAPSQAATSNPFGAPSQPAASNPFGAPSQPAPSNPFGAASQPPQTNGFAAVNQPFGGPSPAPPNPFGAPSQPTNGSFGAAPPAASNPFGNPSTNQPNPFNTQPAPPQPFGNPNPIAAAVNGQAGPQRNIAEYSSSGPNGSLTMFKGKRVVYDEEKQGQGKIPVPGIRNPDGTWMKIWFPTGAPICKDTEMDEECYDDSVKAAYQEMSTTGRFPGGKIPLIPPKREWCSWEF</sequence>
<organism evidence="7 8">
    <name type="scientific">Hymenoscyphus fraxineus</name>
    <dbReference type="NCBI Taxonomy" id="746836"/>
    <lineage>
        <taxon>Eukaryota</taxon>
        <taxon>Fungi</taxon>
        <taxon>Dikarya</taxon>
        <taxon>Ascomycota</taxon>
        <taxon>Pezizomycotina</taxon>
        <taxon>Leotiomycetes</taxon>
        <taxon>Helotiales</taxon>
        <taxon>Helotiaceae</taxon>
        <taxon>Hymenoscyphus</taxon>
    </lineage>
</organism>
<evidence type="ECO:0000256" key="2">
    <source>
        <dbReference type="ARBA" id="ARBA00022771"/>
    </source>
</evidence>
<feature type="region of interest" description="Disordered" evidence="5">
    <location>
        <begin position="27"/>
        <end position="72"/>
    </location>
</feature>
<name>A0A9N9KZR2_9HELO</name>